<dbReference type="InterPro" id="IPR002711">
    <property type="entry name" value="HNH"/>
</dbReference>
<dbReference type="Gene3D" id="1.10.30.50">
    <property type="match status" value="1"/>
</dbReference>
<dbReference type="EMBL" id="CP006718">
    <property type="protein sequence ID" value="AGV16710.1"/>
    <property type="molecule type" value="Genomic_DNA"/>
</dbReference>
<proteinExistence type="predicted"/>
<evidence type="ECO:0000313" key="2">
    <source>
        <dbReference type="EMBL" id="AGV16710.1"/>
    </source>
</evidence>
<sequence>MKKMIEEAFAQYDAGKRPQNYGKPGHWYVLSDSNGIYPAKIIWALANGISDTTEFHSKYAREQFSRLGFRLFDNRDSEQNDFDEKIKNSLSTSSEARRKRLAKANKKPQFVLELVTKFKRNPDVVAEVLVRAGEYCEGCSKKAPFQRKKDRSPYLEVHHIVPLAKGGDDTVENAIALCPNCHREAHFG</sequence>
<feature type="domain" description="HNH nuclease" evidence="1">
    <location>
        <begin position="123"/>
        <end position="183"/>
    </location>
</feature>
<organism evidence="2 3">
    <name type="scientific">Vibrio alginolyticus (strain ATCC 17749 / DSM 2171 / NBRC 15630 / NCIMB 1903 / NCTC 12160 / XII-53)</name>
    <dbReference type="NCBI Taxonomy" id="1219076"/>
    <lineage>
        <taxon>Bacteria</taxon>
        <taxon>Pseudomonadati</taxon>
        <taxon>Pseudomonadota</taxon>
        <taxon>Gammaproteobacteria</taxon>
        <taxon>Vibrionales</taxon>
        <taxon>Vibrionaceae</taxon>
        <taxon>Vibrio</taxon>
    </lineage>
</organism>
<dbReference type="SMART" id="SM00507">
    <property type="entry name" value="HNHc"/>
    <property type="match status" value="1"/>
</dbReference>
<evidence type="ECO:0000259" key="1">
    <source>
        <dbReference type="SMART" id="SM00507"/>
    </source>
</evidence>
<dbReference type="AlphaFoldDB" id="A0A2I3C6H4"/>
<accession>A0A2I3C6H4</accession>
<dbReference type="CDD" id="cd00085">
    <property type="entry name" value="HNHc"/>
    <property type="match status" value="1"/>
</dbReference>
<dbReference type="Proteomes" id="UP000016714">
    <property type="component" value="Chromosome 1"/>
</dbReference>
<gene>
    <name evidence="2" type="ORF">N646_0877</name>
</gene>
<name>A0A2I3C6H4_VIBAX</name>
<dbReference type="HOGENOM" id="CLU_114102_0_0_6"/>
<protein>
    <submittedName>
        <fullName evidence="2">HNH nuclease</fullName>
    </submittedName>
</protein>
<dbReference type="InterPro" id="IPR003615">
    <property type="entry name" value="HNH_nuc"/>
</dbReference>
<dbReference type="GO" id="GO:0004519">
    <property type="term" value="F:endonuclease activity"/>
    <property type="evidence" value="ECO:0007669"/>
    <property type="project" value="InterPro"/>
</dbReference>
<dbReference type="GO" id="GO:0003676">
    <property type="term" value="F:nucleic acid binding"/>
    <property type="evidence" value="ECO:0007669"/>
    <property type="project" value="InterPro"/>
</dbReference>
<dbReference type="GO" id="GO:0008270">
    <property type="term" value="F:zinc ion binding"/>
    <property type="evidence" value="ECO:0007669"/>
    <property type="project" value="InterPro"/>
</dbReference>
<reference evidence="2 3" key="1">
    <citation type="journal article" date="2015" name="Genome Announc.">
        <title>Complete genome sequence of Vibrio alginolyticus ATCC 17749.</title>
        <authorList>
            <person name="Liu X.F."/>
            <person name="Cao Y."/>
            <person name="Zhang H.L."/>
            <person name="Chen Y.J."/>
            <person name="Hu C.J."/>
        </authorList>
    </citation>
    <scope>NUCLEOTIDE SEQUENCE [LARGE SCALE GENOMIC DNA]</scope>
    <source>
        <strain evidence="3">ATCC 17749 / DSM 2171 / NBRC 15630 / NCIMB 1903 / NCTC 12160 / XII-53</strain>
    </source>
</reference>
<dbReference type="KEGG" id="vag:N646_0877"/>
<evidence type="ECO:0000313" key="3">
    <source>
        <dbReference type="Proteomes" id="UP000016714"/>
    </source>
</evidence>
<dbReference type="Pfam" id="PF01844">
    <property type="entry name" value="HNH"/>
    <property type="match status" value="1"/>
</dbReference>